<evidence type="ECO:0008006" key="4">
    <source>
        <dbReference type="Google" id="ProtNLM"/>
    </source>
</evidence>
<reference evidence="3" key="1">
    <citation type="submission" date="2016-12" db="EMBL/GenBank/DDBJ databases">
        <authorList>
            <person name="Varghese N."/>
            <person name="Submissions S."/>
        </authorList>
    </citation>
    <scope>NUCLEOTIDE SEQUENCE [LARGE SCALE GENOMIC DNA]</scope>
    <source>
        <strain evidence="3">DSM 13020</strain>
    </source>
</reference>
<proteinExistence type="predicted"/>
<evidence type="ECO:0000256" key="1">
    <source>
        <dbReference type="SAM" id="Phobius"/>
    </source>
</evidence>
<dbReference type="EMBL" id="FRDJ01000003">
    <property type="protein sequence ID" value="SHN56428.1"/>
    <property type="molecule type" value="Genomic_DNA"/>
</dbReference>
<protein>
    <recommendedName>
        <fullName evidence="4">DUF4258 domain-containing protein</fullName>
    </recommendedName>
</protein>
<keyword evidence="1" id="KW-1133">Transmembrane helix</keyword>
<organism evidence="2 3">
    <name type="scientific">Fervidobacterium gondwanense DSM 13020</name>
    <dbReference type="NCBI Taxonomy" id="1121883"/>
    <lineage>
        <taxon>Bacteria</taxon>
        <taxon>Thermotogati</taxon>
        <taxon>Thermotogota</taxon>
        <taxon>Thermotogae</taxon>
        <taxon>Thermotogales</taxon>
        <taxon>Fervidobacteriaceae</taxon>
        <taxon>Fervidobacterium</taxon>
    </lineage>
</organism>
<dbReference type="STRING" id="1121883.SAMN02745226_00770"/>
<keyword evidence="1" id="KW-0812">Transmembrane</keyword>
<gene>
    <name evidence="2" type="ORF">SAMN02745226_00770</name>
</gene>
<accession>A0A1M7SD63</accession>
<evidence type="ECO:0000313" key="3">
    <source>
        <dbReference type="Proteomes" id="UP000184207"/>
    </source>
</evidence>
<sequence>MDKLYISLIDKEALLTPHVYERMLERGITLEELVEMLESKDSMAVMQKNFRIKVTNGNISAILQLSGSVLYIITVFRENKKKAH</sequence>
<keyword evidence="3" id="KW-1185">Reference proteome</keyword>
<dbReference type="RefSeq" id="WP_072758539.1">
    <property type="nucleotide sequence ID" value="NZ_FRDJ01000003.1"/>
</dbReference>
<dbReference type="OrthoDB" id="46703at2"/>
<feature type="transmembrane region" description="Helical" evidence="1">
    <location>
        <begin position="59"/>
        <end position="76"/>
    </location>
</feature>
<name>A0A1M7SD63_FERGO</name>
<keyword evidence="1" id="KW-0472">Membrane</keyword>
<evidence type="ECO:0000313" key="2">
    <source>
        <dbReference type="EMBL" id="SHN56428.1"/>
    </source>
</evidence>
<dbReference type="AlphaFoldDB" id="A0A1M7SD63"/>
<dbReference type="Proteomes" id="UP000184207">
    <property type="component" value="Unassembled WGS sequence"/>
</dbReference>